<dbReference type="AlphaFoldDB" id="A0A6L2NU63"/>
<dbReference type="GO" id="GO:0003676">
    <property type="term" value="F:nucleic acid binding"/>
    <property type="evidence" value="ECO:0007669"/>
    <property type="project" value="InterPro"/>
</dbReference>
<feature type="coiled-coil region" evidence="2">
    <location>
        <begin position="194"/>
        <end position="228"/>
    </location>
</feature>
<evidence type="ECO:0000256" key="3">
    <source>
        <dbReference type="SAM" id="MobiDB-lite"/>
    </source>
</evidence>
<dbReference type="EMBL" id="BKCJ010009849">
    <property type="protein sequence ID" value="GEU88909.1"/>
    <property type="molecule type" value="Genomic_DNA"/>
</dbReference>
<feature type="domain" description="CCHC-type" evidence="4">
    <location>
        <begin position="120"/>
        <end position="135"/>
    </location>
</feature>
<protein>
    <recommendedName>
        <fullName evidence="4">CCHC-type domain-containing protein</fullName>
    </recommendedName>
</protein>
<evidence type="ECO:0000259" key="4">
    <source>
        <dbReference type="PROSITE" id="PS50158"/>
    </source>
</evidence>
<dbReference type="Gene3D" id="4.10.60.10">
    <property type="entry name" value="Zinc finger, CCHC-type"/>
    <property type="match status" value="1"/>
</dbReference>
<name>A0A6L2NU63_TANCI</name>
<evidence type="ECO:0000256" key="2">
    <source>
        <dbReference type="SAM" id="Coils"/>
    </source>
</evidence>
<keyword evidence="1" id="KW-0479">Metal-binding</keyword>
<keyword evidence="1" id="KW-0862">Zinc</keyword>
<keyword evidence="1" id="KW-0863">Zinc-finger</keyword>
<keyword evidence="2" id="KW-0175">Coiled coil</keyword>
<dbReference type="SUPFAM" id="SSF57756">
    <property type="entry name" value="Retrovirus zinc finger-like domains"/>
    <property type="match status" value="1"/>
</dbReference>
<accession>A0A6L2NU63</accession>
<feature type="region of interest" description="Disordered" evidence="3">
    <location>
        <begin position="137"/>
        <end position="156"/>
    </location>
</feature>
<dbReference type="GO" id="GO:0008270">
    <property type="term" value="F:zinc ion binding"/>
    <property type="evidence" value="ECO:0007669"/>
    <property type="project" value="UniProtKB-KW"/>
</dbReference>
<sequence length="572" mass="65350">MSMDDLYNNLKVYEPEVKRMSSSNSNTQNMVFLSSTNSSTNGAINTAQAVNTANEVSTASTQVNAAFFTNIDNLNDLEEMDLRWKMTMLIMRARRFLKKTGRKLNINGNETLGFHMSKVKCHNCHKRGHFARECRAPRNQDNKHKESTRRSVPVETPTSTALVSCDGFGGYDWSDRAEEGPNYALMAYTSSTFESKLRRKLEVAQKEKDRIQLTVEKLENASKSLNKLIDCRIVDNYKKGLGYESYNAVPPSYTGNFMPPKPDLSFTGLDEFVVKPVVENKSSEEETKAVRKNFDAPIIKEWVSDDEEENVTQPKIVKKIVRPNIVKKEFVKPRQQENTARKTDKKAYTYYCQLKVNAARHNLLLLTSKPKAKGIALQNPSESTTIITKTISSKQSLDKGKGIMVEEPMKLKKKDQIRLDEEASLKLQAELQAEFDEEQRHTREKVKKELEASIALIETWDDVQAKINADYQMAKRLQAEEQQEVTDKEKATLFIQFLEKEKSSSKRAGEKLTQESTNKQMVDDDKETSKLKQLMKIIPDEEEVAINVIPLAVKSPKIVDWKIHKEGNKSYY</sequence>
<organism evidence="5">
    <name type="scientific">Tanacetum cinerariifolium</name>
    <name type="common">Dalmatian daisy</name>
    <name type="synonym">Chrysanthemum cinerariifolium</name>
    <dbReference type="NCBI Taxonomy" id="118510"/>
    <lineage>
        <taxon>Eukaryota</taxon>
        <taxon>Viridiplantae</taxon>
        <taxon>Streptophyta</taxon>
        <taxon>Embryophyta</taxon>
        <taxon>Tracheophyta</taxon>
        <taxon>Spermatophyta</taxon>
        <taxon>Magnoliopsida</taxon>
        <taxon>eudicotyledons</taxon>
        <taxon>Gunneridae</taxon>
        <taxon>Pentapetalae</taxon>
        <taxon>asterids</taxon>
        <taxon>campanulids</taxon>
        <taxon>Asterales</taxon>
        <taxon>Asteraceae</taxon>
        <taxon>Asteroideae</taxon>
        <taxon>Anthemideae</taxon>
        <taxon>Anthemidinae</taxon>
        <taxon>Tanacetum</taxon>
    </lineage>
</organism>
<proteinExistence type="predicted"/>
<dbReference type="SMART" id="SM00343">
    <property type="entry name" value="ZnF_C2HC"/>
    <property type="match status" value="1"/>
</dbReference>
<evidence type="ECO:0000313" key="5">
    <source>
        <dbReference type="EMBL" id="GEU88909.1"/>
    </source>
</evidence>
<reference evidence="5" key="1">
    <citation type="journal article" date="2019" name="Sci. Rep.">
        <title>Draft genome of Tanacetum cinerariifolium, the natural source of mosquito coil.</title>
        <authorList>
            <person name="Yamashiro T."/>
            <person name="Shiraishi A."/>
            <person name="Satake H."/>
            <person name="Nakayama K."/>
        </authorList>
    </citation>
    <scope>NUCLEOTIDE SEQUENCE</scope>
</reference>
<feature type="region of interest" description="Disordered" evidence="3">
    <location>
        <begin position="505"/>
        <end position="526"/>
    </location>
</feature>
<dbReference type="InterPro" id="IPR001878">
    <property type="entry name" value="Znf_CCHC"/>
</dbReference>
<feature type="compositionally biased region" description="Basic and acidic residues" evidence="3">
    <location>
        <begin position="137"/>
        <end position="149"/>
    </location>
</feature>
<comment type="caution">
    <text evidence="5">The sequence shown here is derived from an EMBL/GenBank/DDBJ whole genome shotgun (WGS) entry which is preliminary data.</text>
</comment>
<dbReference type="PROSITE" id="PS50158">
    <property type="entry name" value="ZF_CCHC"/>
    <property type="match status" value="1"/>
</dbReference>
<evidence type="ECO:0000256" key="1">
    <source>
        <dbReference type="PROSITE-ProRule" id="PRU00047"/>
    </source>
</evidence>
<gene>
    <name evidence="5" type="ORF">Tci_060887</name>
</gene>
<dbReference type="InterPro" id="IPR036875">
    <property type="entry name" value="Znf_CCHC_sf"/>
</dbReference>